<reference evidence="1 2" key="1">
    <citation type="journal article" date="2020" name="BMC Genomics">
        <title>Intraspecific diversification of the crop wild relative Brassica cretica Lam. using demographic model selection.</title>
        <authorList>
            <person name="Kioukis A."/>
            <person name="Michalopoulou V.A."/>
            <person name="Briers L."/>
            <person name="Pirintsos S."/>
            <person name="Studholme D.J."/>
            <person name="Pavlidis P."/>
            <person name="Sarris P.F."/>
        </authorList>
    </citation>
    <scope>NUCLEOTIDE SEQUENCE [LARGE SCALE GENOMIC DNA]</scope>
    <source>
        <strain evidence="2">cv. PFS-1207/04</strain>
    </source>
</reference>
<name>A0ABQ7CJX7_BRACR</name>
<evidence type="ECO:0000313" key="2">
    <source>
        <dbReference type="Proteomes" id="UP000266723"/>
    </source>
</evidence>
<dbReference type="EMBL" id="QGKV02000832">
    <property type="protein sequence ID" value="KAF3551817.1"/>
    <property type="molecule type" value="Genomic_DNA"/>
</dbReference>
<gene>
    <name evidence="1" type="ORF">DY000_02007981</name>
</gene>
<organism evidence="1 2">
    <name type="scientific">Brassica cretica</name>
    <name type="common">Mustard</name>
    <dbReference type="NCBI Taxonomy" id="69181"/>
    <lineage>
        <taxon>Eukaryota</taxon>
        <taxon>Viridiplantae</taxon>
        <taxon>Streptophyta</taxon>
        <taxon>Embryophyta</taxon>
        <taxon>Tracheophyta</taxon>
        <taxon>Spermatophyta</taxon>
        <taxon>Magnoliopsida</taxon>
        <taxon>eudicotyledons</taxon>
        <taxon>Gunneridae</taxon>
        <taxon>Pentapetalae</taxon>
        <taxon>rosids</taxon>
        <taxon>malvids</taxon>
        <taxon>Brassicales</taxon>
        <taxon>Brassicaceae</taxon>
        <taxon>Brassiceae</taxon>
        <taxon>Brassica</taxon>
    </lineage>
</organism>
<comment type="caution">
    <text evidence="1">The sequence shown here is derived from an EMBL/GenBank/DDBJ whole genome shotgun (WGS) entry which is preliminary data.</text>
</comment>
<protein>
    <submittedName>
        <fullName evidence="1">Uncharacterized protein</fullName>
    </submittedName>
</protein>
<dbReference type="Proteomes" id="UP000266723">
    <property type="component" value="Unassembled WGS sequence"/>
</dbReference>
<evidence type="ECO:0000313" key="1">
    <source>
        <dbReference type="EMBL" id="KAF3551817.1"/>
    </source>
</evidence>
<proteinExistence type="predicted"/>
<keyword evidence="2" id="KW-1185">Reference proteome</keyword>
<accession>A0ABQ7CJX7</accession>
<sequence>MDFSDSLRDGFALMDFSDCGCDLDEEDKENALDEEAKESSSISIGAAAAAIFLNRSLDGSAEFSGVSCFSSRFDSPVAMTLADVAAVSDGLFLRASSSS</sequence>